<dbReference type="RefSeq" id="WP_078809282.1">
    <property type="nucleotide sequence ID" value="NZ_FUWM01000006.1"/>
</dbReference>
<dbReference type="AlphaFoldDB" id="A0A1T4KI41"/>
<evidence type="ECO:0000313" key="3">
    <source>
        <dbReference type="EMBL" id="SJZ42046.1"/>
    </source>
</evidence>
<keyword evidence="1" id="KW-0472">Membrane</keyword>
<proteinExistence type="predicted"/>
<dbReference type="InterPro" id="IPR019248">
    <property type="entry name" value="Glucodextran_C"/>
</dbReference>
<dbReference type="SUPFAM" id="SSF49344">
    <property type="entry name" value="CBD9-like"/>
    <property type="match status" value="1"/>
</dbReference>
<evidence type="ECO:0000256" key="1">
    <source>
        <dbReference type="SAM" id="Phobius"/>
    </source>
</evidence>
<dbReference type="CDD" id="cd09626">
    <property type="entry name" value="DOMON_glucodextranase_like"/>
    <property type="match status" value="1"/>
</dbReference>
<feature type="domain" description="Glucodextranase-like C-terminal" evidence="2">
    <location>
        <begin position="29"/>
        <end position="253"/>
    </location>
</feature>
<dbReference type="EMBL" id="FUWM01000006">
    <property type="protein sequence ID" value="SJZ42046.1"/>
    <property type="molecule type" value="Genomic_DNA"/>
</dbReference>
<sequence>MKRRVGLLLISLLIVLLMNNPVMGEDNYLFQMTDPQGDEYGPGTYIYPTSQQFVPFEGLFDLLNFKVKDVDSNYIFELKFTSITNPWHAKYGFSHQLVQIYIDNDLGGATNVFKKGANVKFDPDTPWNKLIKINGWNIKVFDYQDKPTAKDGDISEAEVQILDDQQTIQVSIPKKKIGDLKAAKYYLLVGSLDGFSYDNYRPVVKEVSEWKFGGGTDTEFNPNVLDILVPEDKEQKEILSSYDVKNGEFAMIYSVGSKSKISSKLIVILVTLAIIIIIPTIIKYKKELLNFNNK</sequence>
<evidence type="ECO:0000259" key="2">
    <source>
        <dbReference type="Pfam" id="PF09985"/>
    </source>
</evidence>
<keyword evidence="1" id="KW-0812">Transmembrane</keyword>
<name>A0A1T4KI41_9FIRM</name>
<dbReference type="STRING" id="142842.SAMN02745118_00788"/>
<keyword evidence="1" id="KW-1133">Transmembrane helix</keyword>
<keyword evidence="4" id="KW-1185">Reference proteome</keyword>
<accession>A0A1T4KI41</accession>
<evidence type="ECO:0000313" key="4">
    <source>
        <dbReference type="Proteomes" id="UP000190625"/>
    </source>
</evidence>
<dbReference type="Proteomes" id="UP000190625">
    <property type="component" value="Unassembled WGS sequence"/>
</dbReference>
<gene>
    <name evidence="3" type="ORF">SAMN02745118_00788</name>
</gene>
<feature type="transmembrane region" description="Helical" evidence="1">
    <location>
        <begin position="265"/>
        <end position="284"/>
    </location>
</feature>
<dbReference type="OrthoDB" id="9806081at2"/>
<dbReference type="Pfam" id="PF09985">
    <property type="entry name" value="Glucodextran_C"/>
    <property type="match status" value="1"/>
</dbReference>
<reference evidence="4" key="1">
    <citation type="submission" date="2017-02" db="EMBL/GenBank/DDBJ databases">
        <authorList>
            <person name="Varghese N."/>
            <person name="Submissions S."/>
        </authorList>
    </citation>
    <scope>NUCLEOTIDE SEQUENCE [LARGE SCALE GENOMIC DNA]</scope>
    <source>
        <strain evidence="4">ATCC BAA-73</strain>
    </source>
</reference>
<organism evidence="3 4">
    <name type="scientific">Selenihalanaerobacter shriftii</name>
    <dbReference type="NCBI Taxonomy" id="142842"/>
    <lineage>
        <taxon>Bacteria</taxon>
        <taxon>Bacillati</taxon>
        <taxon>Bacillota</taxon>
        <taxon>Clostridia</taxon>
        <taxon>Halanaerobiales</taxon>
        <taxon>Halobacteroidaceae</taxon>
        <taxon>Selenihalanaerobacter</taxon>
    </lineage>
</organism>
<dbReference type="Gene3D" id="2.60.40.1190">
    <property type="match status" value="1"/>
</dbReference>
<protein>
    <submittedName>
        <fullName evidence="3">C-terminal binding-module, SLH-like, of glucodextranase</fullName>
    </submittedName>
</protein>